<name>A0A7R8WRX7_9CRUS</name>
<dbReference type="GO" id="GO:0005634">
    <property type="term" value="C:nucleus"/>
    <property type="evidence" value="ECO:0007669"/>
    <property type="project" value="UniProtKB-SubCell"/>
</dbReference>
<evidence type="ECO:0000256" key="2">
    <source>
        <dbReference type="ARBA" id="ARBA00022723"/>
    </source>
</evidence>
<evidence type="ECO:0000256" key="6">
    <source>
        <dbReference type="ARBA" id="ARBA00023242"/>
    </source>
</evidence>
<sequence>MSPDEQHWEVISKHNRLPTFGEPKAEKVKAAIKQKAETQVNKAPNVITQEELGRADSEAIAALLREGTLNRSVRRVRNASVIRLTCNVMPNPHRRDATSVRTMFRVIHRDWSIASPLMDPHRRTSVPMRHCRVCGKGFKSRYELRIHARTHTKERPYECNVCCKRFSRAGTLQDHVRIHTGERPYQCNLCGKKYTQSHNLRYHEKRAHAETHSGL</sequence>
<comment type="subcellular location">
    <subcellularLocation>
        <location evidence="1">Nucleus</location>
    </subcellularLocation>
</comment>
<dbReference type="EMBL" id="OB667345">
    <property type="protein sequence ID" value="CAD7233945.1"/>
    <property type="molecule type" value="Genomic_DNA"/>
</dbReference>
<dbReference type="PANTHER" id="PTHR24388:SF104">
    <property type="entry name" value="AT-RICH BINDING PROTEIN-RELATED"/>
    <property type="match status" value="1"/>
</dbReference>
<dbReference type="PROSITE" id="PS50157">
    <property type="entry name" value="ZINC_FINGER_C2H2_2"/>
    <property type="match status" value="3"/>
</dbReference>
<proteinExistence type="inferred from homology"/>
<keyword evidence="6" id="KW-0539">Nucleus</keyword>
<evidence type="ECO:0000256" key="1">
    <source>
        <dbReference type="ARBA" id="ARBA00004123"/>
    </source>
</evidence>
<dbReference type="GO" id="GO:0000978">
    <property type="term" value="F:RNA polymerase II cis-regulatory region sequence-specific DNA binding"/>
    <property type="evidence" value="ECO:0007669"/>
    <property type="project" value="TreeGrafter"/>
</dbReference>
<dbReference type="GO" id="GO:0008270">
    <property type="term" value="F:zinc ion binding"/>
    <property type="evidence" value="ECO:0007669"/>
    <property type="project" value="UniProtKB-KW"/>
</dbReference>
<evidence type="ECO:0000256" key="4">
    <source>
        <dbReference type="ARBA" id="ARBA00022771"/>
    </source>
</evidence>
<keyword evidence="5" id="KW-0862">Zinc</keyword>
<dbReference type="PROSITE" id="PS00028">
    <property type="entry name" value="ZINC_FINGER_C2H2_1"/>
    <property type="match status" value="3"/>
</dbReference>
<gene>
    <name evidence="8" type="ORF">CTOB1V02_LOCUS11763</name>
</gene>
<dbReference type="GO" id="GO:0000981">
    <property type="term" value="F:DNA-binding transcription factor activity, RNA polymerase II-specific"/>
    <property type="evidence" value="ECO:0007669"/>
    <property type="project" value="TreeGrafter"/>
</dbReference>
<dbReference type="InterPro" id="IPR013087">
    <property type="entry name" value="Znf_C2H2_type"/>
</dbReference>
<dbReference type="OrthoDB" id="6343205at2759"/>
<dbReference type="SMART" id="SM00355">
    <property type="entry name" value="ZnF_C2H2"/>
    <property type="match status" value="3"/>
</dbReference>
<organism evidence="8">
    <name type="scientific">Cyprideis torosa</name>
    <dbReference type="NCBI Taxonomy" id="163714"/>
    <lineage>
        <taxon>Eukaryota</taxon>
        <taxon>Metazoa</taxon>
        <taxon>Ecdysozoa</taxon>
        <taxon>Arthropoda</taxon>
        <taxon>Crustacea</taxon>
        <taxon>Oligostraca</taxon>
        <taxon>Ostracoda</taxon>
        <taxon>Podocopa</taxon>
        <taxon>Podocopida</taxon>
        <taxon>Cytherocopina</taxon>
        <taxon>Cytheroidea</taxon>
        <taxon>Cytherideidae</taxon>
        <taxon>Cyprideis</taxon>
    </lineage>
</organism>
<evidence type="ECO:0000256" key="7">
    <source>
        <dbReference type="ARBA" id="ARBA00037948"/>
    </source>
</evidence>
<keyword evidence="3" id="KW-0677">Repeat</keyword>
<reference evidence="8" key="1">
    <citation type="submission" date="2020-11" db="EMBL/GenBank/DDBJ databases">
        <authorList>
            <person name="Tran Van P."/>
        </authorList>
    </citation>
    <scope>NUCLEOTIDE SEQUENCE</scope>
</reference>
<keyword evidence="4" id="KW-0863">Zinc-finger</keyword>
<dbReference type="FunFam" id="3.30.160.60:FF:001498">
    <property type="entry name" value="Zinc finger protein 404"/>
    <property type="match status" value="1"/>
</dbReference>
<protein>
    <submittedName>
        <fullName evidence="8">Uncharacterized protein</fullName>
    </submittedName>
</protein>
<dbReference type="AlphaFoldDB" id="A0A7R8WRX7"/>
<evidence type="ECO:0000313" key="8">
    <source>
        <dbReference type="EMBL" id="CAD7233945.1"/>
    </source>
</evidence>
<dbReference type="SUPFAM" id="SSF57667">
    <property type="entry name" value="beta-beta-alpha zinc fingers"/>
    <property type="match status" value="2"/>
</dbReference>
<dbReference type="InterPro" id="IPR050527">
    <property type="entry name" value="Snail/Krueppel_Znf"/>
</dbReference>
<accession>A0A7R8WRX7</accession>
<dbReference type="Pfam" id="PF00096">
    <property type="entry name" value="zf-C2H2"/>
    <property type="match status" value="3"/>
</dbReference>
<dbReference type="FunFam" id="3.30.160.60:FF:002349">
    <property type="entry name" value="Zinc finger and BTB domain-containing 40"/>
    <property type="match status" value="1"/>
</dbReference>
<keyword evidence="2" id="KW-0479">Metal-binding</keyword>
<dbReference type="Gene3D" id="3.30.160.60">
    <property type="entry name" value="Classic Zinc Finger"/>
    <property type="match status" value="3"/>
</dbReference>
<dbReference type="InterPro" id="IPR036236">
    <property type="entry name" value="Znf_C2H2_sf"/>
</dbReference>
<evidence type="ECO:0000256" key="3">
    <source>
        <dbReference type="ARBA" id="ARBA00022737"/>
    </source>
</evidence>
<comment type="similarity">
    <text evidence="7">Belongs to the snail C2H2-type zinc-finger protein family.</text>
</comment>
<evidence type="ECO:0000256" key="5">
    <source>
        <dbReference type="ARBA" id="ARBA00022833"/>
    </source>
</evidence>
<dbReference type="PANTHER" id="PTHR24388">
    <property type="entry name" value="ZINC FINGER PROTEIN"/>
    <property type="match status" value="1"/>
</dbReference>